<dbReference type="InterPro" id="IPR045057">
    <property type="entry name" value="Gcn5-rel_NAT"/>
</dbReference>
<dbReference type="Proteomes" id="UP001500190">
    <property type="component" value="Unassembled WGS sequence"/>
</dbReference>
<dbReference type="PROSITE" id="PS51729">
    <property type="entry name" value="GNAT_YJDJ"/>
    <property type="match status" value="1"/>
</dbReference>
<dbReference type="Gene3D" id="3.40.630.30">
    <property type="match status" value="1"/>
</dbReference>
<evidence type="ECO:0000259" key="1">
    <source>
        <dbReference type="PROSITE" id="PS51729"/>
    </source>
</evidence>
<dbReference type="EMBL" id="BAAAND010000008">
    <property type="protein sequence ID" value="GAA1601146.1"/>
    <property type="molecule type" value="Genomic_DNA"/>
</dbReference>
<proteinExistence type="predicted"/>
<dbReference type="CDD" id="cd04301">
    <property type="entry name" value="NAT_SF"/>
    <property type="match status" value="1"/>
</dbReference>
<reference evidence="2 3" key="1">
    <citation type="journal article" date="2019" name="Int. J. Syst. Evol. Microbiol.">
        <title>The Global Catalogue of Microorganisms (GCM) 10K type strain sequencing project: providing services to taxonomists for standard genome sequencing and annotation.</title>
        <authorList>
            <consortium name="The Broad Institute Genomics Platform"/>
            <consortium name="The Broad Institute Genome Sequencing Center for Infectious Disease"/>
            <person name="Wu L."/>
            <person name="Ma J."/>
        </authorList>
    </citation>
    <scope>NUCLEOTIDE SEQUENCE [LARGE SCALE GENOMIC DNA]</scope>
    <source>
        <strain evidence="2 3">JCM 14304</strain>
    </source>
</reference>
<accession>A0ABN2EF62</accession>
<feature type="domain" description="N-acetyltransferase" evidence="1">
    <location>
        <begin position="23"/>
        <end position="110"/>
    </location>
</feature>
<dbReference type="Pfam" id="PF14542">
    <property type="entry name" value="Acetyltransf_CG"/>
    <property type="match status" value="1"/>
</dbReference>
<sequence length="114" mass="12540">MTMPKPSVTVARVAVMQNDIAVADAKERSRYEAHAADGTLMGFVDYHLHPGVITFVHAETLPEFRGRGVAGRIAAKSLDDARALGLRVRPACPFYQSYLEEHPEYADLVKEAAE</sequence>
<dbReference type="SUPFAM" id="SSF55729">
    <property type="entry name" value="Acyl-CoA N-acyltransferases (Nat)"/>
    <property type="match status" value="1"/>
</dbReference>
<evidence type="ECO:0000313" key="2">
    <source>
        <dbReference type="EMBL" id="GAA1601146.1"/>
    </source>
</evidence>
<dbReference type="PANTHER" id="PTHR31435:SF10">
    <property type="entry name" value="BSR4717 PROTEIN"/>
    <property type="match status" value="1"/>
</dbReference>
<organism evidence="2 3">
    <name type="scientific">Kribbella karoonensis</name>
    <dbReference type="NCBI Taxonomy" id="324851"/>
    <lineage>
        <taxon>Bacteria</taxon>
        <taxon>Bacillati</taxon>
        <taxon>Actinomycetota</taxon>
        <taxon>Actinomycetes</taxon>
        <taxon>Propionibacteriales</taxon>
        <taxon>Kribbellaceae</taxon>
        <taxon>Kribbella</taxon>
    </lineage>
</organism>
<name>A0ABN2EF62_9ACTN</name>
<protein>
    <recommendedName>
        <fullName evidence="1">N-acetyltransferase domain-containing protein</fullName>
    </recommendedName>
</protein>
<gene>
    <name evidence="2" type="ORF">GCM10009742_56480</name>
</gene>
<dbReference type="InterPro" id="IPR031165">
    <property type="entry name" value="GNAT_YJDJ"/>
</dbReference>
<dbReference type="PANTHER" id="PTHR31435">
    <property type="entry name" value="PROTEIN NATD1"/>
    <property type="match status" value="1"/>
</dbReference>
<evidence type="ECO:0000313" key="3">
    <source>
        <dbReference type="Proteomes" id="UP001500190"/>
    </source>
</evidence>
<keyword evidence="3" id="KW-1185">Reference proteome</keyword>
<dbReference type="InterPro" id="IPR016181">
    <property type="entry name" value="Acyl_CoA_acyltransferase"/>
</dbReference>
<comment type="caution">
    <text evidence="2">The sequence shown here is derived from an EMBL/GenBank/DDBJ whole genome shotgun (WGS) entry which is preliminary data.</text>
</comment>